<accession>A0A926NXF5</accession>
<keyword evidence="1" id="KW-0812">Transmembrane</keyword>
<dbReference type="EMBL" id="JABFCZ010000031">
    <property type="protein sequence ID" value="MBD1549162.1"/>
    <property type="molecule type" value="Genomic_DNA"/>
</dbReference>
<keyword evidence="1" id="KW-1133">Transmembrane helix</keyword>
<comment type="caution">
    <text evidence="2">The sequence shown here is derived from an EMBL/GenBank/DDBJ whole genome shotgun (WGS) entry which is preliminary data.</text>
</comment>
<evidence type="ECO:0000313" key="3">
    <source>
        <dbReference type="Proteomes" id="UP000598467"/>
    </source>
</evidence>
<protein>
    <submittedName>
        <fullName evidence="2">Flp family type IVb pilin</fullName>
    </submittedName>
</protein>
<reference evidence="2" key="1">
    <citation type="submission" date="2020-05" db="EMBL/GenBank/DDBJ databases">
        <title>Identification of trans-AT polyketide cluster in two marine bacteria, producers of a novel glutaramide-containing polyketide sesbanimide D and analogs.</title>
        <authorList>
            <person name="Kacar D."/>
            <person name="Rodriguez P."/>
            <person name="Canedo L."/>
            <person name="Gonzalez E."/>
            <person name="Galan B."/>
            <person name="De La Calle F."/>
            <person name="Garcia J.L."/>
        </authorList>
    </citation>
    <scope>NUCLEOTIDE SEQUENCE</scope>
    <source>
        <strain evidence="2">PHM038</strain>
    </source>
</reference>
<gene>
    <name evidence="2" type="ORF">HK439_23120</name>
</gene>
<evidence type="ECO:0000313" key="2">
    <source>
        <dbReference type="EMBL" id="MBD1549162.1"/>
    </source>
</evidence>
<sequence length="60" mass="6183">MAAAVQRFARDETGATTVEYGMIVGMISVAIIATLTSIGVTIRDDIFGVISTSMSGGEAE</sequence>
<organism evidence="2 3">
    <name type="scientific">Roseibium aggregatum</name>
    <dbReference type="NCBI Taxonomy" id="187304"/>
    <lineage>
        <taxon>Bacteria</taxon>
        <taxon>Pseudomonadati</taxon>
        <taxon>Pseudomonadota</taxon>
        <taxon>Alphaproteobacteria</taxon>
        <taxon>Hyphomicrobiales</taxon>
        <taxon>Stappiaceae</taxon>
        <taxon>Roseibium</taxon>
    </lineage>
</organism>
<dbReference type="Proteomes" id="UP000598467">
    <property type="component" value="Unassembled WGS sequence"/>
</dbReference>
<dbReference type="Pfam" id="PF04964">
    <property type="entry name" value="Flp_Fap"/>
    <property type="match status" value="1"/>
</dbReference>
<evidence type="ECO:0000256" key="1">
    <source>
        <dbReference type="SAM" id="Phobius"/>
    </source>
</evidence>
<keyword evidence="1" id="KW-0472">Membrane</keyword>
<name>A0A926NXF5_9HYPH</name>
<dbReference type="InterPro" id="IPR007047">
    <property type="entry name" value="Flp_Fap"/>
</dbReference>
<proteinExistence type="predicted"/>
<dbReference type="AlphaFoldDB" id="A0A926NXF5"/>
<feature type="transmembrane region" description="Helical" evidence="1">
    <location>
        <begin position="20"/>
        <end position="42"/>
    </location>
</feature>